<dbReference type="GO" id="GO:0046872">
    <property type="term" value="F:metal ion binding"/>
    <property type="evidence" value="ECO:0007669"/>
    <property type="project" value="UniProtKB-KW"/>
</dbReference>
<keyword evidence="1" id="KW-0001">2Fe-2S</keyword>
<evidence type="ECO:0000256" key="4">
    <source>
        <dbReference type="ARBA" id="ARBA00023014"/>
    </source>
</evidence>
<keyword evidence="6" id="KW-0732">Signal</keyword>
<evidence type="ECO:0000256" key="3">
    <source>
        <dbReference type="ARBA" id="ARBA00023004"/>
    </source>
</evidence>
<dbReference type="STRING" id="1913577.LPB144_08780"/>
<evidence type="ECO:0000256" key="5">
    <source>
        <dbReference type="SAM" id="MobiDB-lite"/>
    </source>
</evidence>
<sequence>MKRGEFINSMGKGVLLVCAGSCLLSGCSSGDDGTPASNPSPGNGGDSSKVSVELSSLSAVGDQVRKNGVLFFRIGEGNATSDFVATEAICPHQGGQLVWEQDNGYVECQLHFARYEPDGDIIRGPQDASGSTRDLKVYPTSISGGTLTANIG</sequence>
<dbReference type="Gene3D" id="2.102.10.10">
    <property type="entry name" value="Rieske [2Fe-2S] iron-sulphur domain"/>
    <property type="match status" value="1"/>
</dbReference>
<dbReference type="GO" id="GO:0051537">
    <property type="term" value="F:2 iron, 2 sulfur cluster binding"/>
    <property type="evidence" value="ECO:0007669"/>
    <property type="project" value="UniProtKB-KW"/>
</dbReference>
<evidence type="ECO:0000313" key="8">
    <source>
        <dbReference type="EMBL" id="APG60491.1"/>
    </source>
</evidence>
<dbReference type="CDD" id="cd03467">
    <property type="entry name" value="Rieske"/>
    <property type="match status" value="1"/>
</dbReference>
<dbReference type="OrthoDB" id="165343at2"/>
<dbReference type="AlphaFoldDB" id="A0A1L3J5U4"/>
<reference evidence="8 9" key="1">
    <citation type="submission" date="2016-11" db="EMBL/GenBank/DDBJ databases">
        <title>Gramella sp. LPB0144 isolated from marine environment.</title>
        <authorList>
            <person name="Kim E."/>
            <person name="Yi H."/>
        </authorList>
    </citation>
    <scope>NUCLEOTIDE SEQUENCE [LARGE SCALE GENOMIC DNA]</scope>
    <source>
        <strain evidence="8 9">LPB0144</strain>
    </source>
</reference>
<organism evidence="8 9">
    <name type="scientific">Christiangramia salexigens</name>
    <dbReference type="NCBI Taxonomy" id="1913577"/>
    <lineage>
        <taxon>Bacteria</taxon>
        <taxon>Pseudomonadati</taxon>
        <taxon>Bacteroidota</taxon>
        <taxon>Flavobacteriia</taxon>
        <taxon>Flavobacteriales</taxon>
        <taxon>Flavobacteriaceae</taxon>
        <taxon>Christiangramia</taxon>
    </lineage>
</organism>
<dbReference type="PROSITE" id="PS51296">
    <property type="entry name" value="RIESKE"/>
    <property type="match status" value="1"/>
</dbReference>
<dbReference type="Proteomes" id="UP000182510">
    <property type="component" value="Chromosome"/>
</dbReference>
<keyword evidence="4" id="KW-0411">Iron-sulfur</keyword>
<dbReference type="SUPFAM" id="SSF50022">
    <property type="entry name" value="ISP domain"/>
    <property type="match status" value="1"/>
</dbReference>
<feature type="signal peptide" evidence="6">
    <location>
        <begin position="1"/>
        <end position="30"/>
    </location>
</feature>
<keyword evidence="3" id="KW-0408">Iron</keyword>
<keyword evidence="2" id="KW-0479">Metal-binding</keyword>
<protein>
    <submittedName>
        <fullName evidence="8">Rieske</fullName>
    </submittedName>
</protein>
<dbReference type="InterPro" id="IPR017941">
    <property type="entry name" value="Rieske_2Fe-2S"/>
</dbReference>
<gene>
    <name evidence="8" type="ORF">LPB144_08780</name>
</gene>
<evidence type="ECO:0000313" key="9">
    <source>
        <dbReference type="Proteomes" id="UP000182510"/>
    </source>
</evidence>
<evidence type="ECO:0000256" key="2">
    <source>
        <dbReference type="ARBA" id="ARBA00022723"/>
    </source>
</evidence>
<name>A0A1L3J5U4_9FLAO</name>
<dbReference type="EMBL" id="CP018153">
    <property type="protein sequence ID" value="APG60491.1"/>
    <property type="molecule type" value="Genomic_DNA"/>
</dbReference>
<dbReference type="PROSITE" id="PS51257">
    <property type="entry name" value="PROKAR_LIPOPROTEIN"/>
    <property type="match status" value="1"/>
</dbReference>
<dbReference type="InterPro" id="IPR036922">
    <property type="entry name" value="Rieske_2Fe-2S_sf"/>
</dbReference>
<dbReference type="Pfam" id="PF00355">
    <property type="entry name" value="Rieske"/>
    <property type="match status" value="1"/>
</dbReference>
<evidence type="ECO:0000256" key="1">
    <source>
        <dbReference type="ARBA" id="ARBA00022714"/>
    </source>
</evidence>
<accession>A0A1L3J5U4</accession>
<proteinExistence type="predicted"/>
<feature type="chain" id="PRO_5012114566" evidence="6">
    <location>
        <begin position="31"/>
        <end position="152"/>
    </location>
</feature>
<evidence type="ECO:0000259" key="7">
    <source>
        <dbReference type="PROSITE" id="PS51296"/>
    </source>
</evidence>
<keyword evidence="9" id="KW-1185">Reference proteome</keyword>
<dbReference type="RefSeq" id="WP_072553137.1">
    <property type="nucleotide sequence ID" value="NZ_CP018153.1"/>
</dbReference>
<feature type="region of interest" description="Disordered" evidence="5">
    <location>
        <begin position="30"/>
        <end position="50"/>
    </location>
</feature>
<dbReference type="KEGG" id="grl:LPB144_08780"/>
<feature type="domain" description="Rieske" evidence="7">
    <location>
        <begin position="49"/>
        <end position="149"/>
    </location>
</feature>
<evidence type="ECO:0000256" key="6">
    <source>
        <dbReference type="SAM" id="SignalP"/>
    </source>
</evidence>